<keyword evidence="1" id="KW-1133">Transmembrane helix</keyword>
<keyword evidence="1" id="KW-0472">Membrane</keyword>
<dbReference type="EMBL" id="CAKLDM010000001">
    <property type="protein sequence ID" value="CAH0536132.1"/>
    <property type="molecule type" value="Genomic_DNA"/>
</dbReference>
<evidence type="ECO:0000313" key="2">
    <source>
        <dbReference type="EMBL" id="CAH0536132.1"/>
    </source>
</evidence>
<name>A0ABN8DXZ2_9VIBR</name>
<dbReference type="PROSITE" id="PS51257">
    <property type="entry name" value="PROKAR_LIPOPROTEIN"/>
    <property type="match status" value="1"/>
</dbReference>
<sequence>MSSRSRSNFSDSSCWQGRKLPLLMFGVWLVACLLIVGVSLGLAGDSIQIKHLVAAQLENTHIIDITHQITRHI</sequence>
<accession>A0ABN8DXZ2</accession>
<comment type="caution">
    <text evidence="2">The sequence shown here is derived from an EMBL/GenBank/DDBJ whole genome shotgun (WGS) entry which is preliminary data.</text>
</comment>
<organism evidence="2 3">
    <name type="scientific">Vibrio marisflavi CECT 7928</name>
    <dbReference type="NCBI Taxonomy" id="634439"/>
    <lineage>
        <taxon>Bacteria</taxon>
        <taxon>Pseudomonadati</taxon>
        <taxon>Pseudomonadota</taxon>
        <taxon>Gammaproteobacteria</taxon>
        <taxon>Vibrionales</taxon>
        <taxon>Vibrionaceae</taxon>
        <taxon>Vibrio</taxon>
    </lineage>
</organism>
<evidence type="ECO:0000313" key="3">
    <source>
        <dbReference type="Proteomes" id="UP000838748"/>
    </source>
</evidence>
<feature type="transmembrane region" description="Helical" evidence="1">
    <location>
        <begin position="20"/>
        <end position="43"/>
    </location>
</feature>
<proteinExistence type="predicted"/>
<protein>
    <submittedName>
        <fullName evidence="2">Uncharacterized protein</fullName>
    </submittedName>
</protein>
<evidence type="ECO:0000256" key="1">
    <source>
        <dbReference type="SAM" id="Phobius"/>
    </source>
</evidence>
<gene>
    <name evidence="2" type="ORF">VMF7928_00226</name>
</gene>
<reference evidence="2" key="1">
    <citation type="submission" date="2021-11" db="EMBL/GenBank/DDBJ databases">
        <authorList>
            <person name="Rodrigo-Torres L."/>
            <person name="Arahal R. D."/>
            <person name="Lucena T."/>
        </authorList>
    </citation>
    <scope>NUCLEOTIDE SEQUENCE</scope>
    <source>
        <strain evidence="2">CECT 7928</strain>
    </source>
</reference>
<keyword evidence="3" id="KW-1185">Reference proteome</keyword>
<dbReference type="Proteomes" id="UP000838748">
    <property type="component" value="Unassembled WGS sequence"/>
</dbReference>
<keyword evidence="1" id="KW-0812">Transmembrane</keyword>